<evidence type="ECO:0000256" key="6">
    <source>
        <dbReference type="PIRSR" id="PIRSR001589-1"/>
    </source>
</evidence>
<name>A0A7J3SNK9_9CREN</name>
<dbReference type="InterPro" id="IPR051786">
    <property type="entry name" value="ASN_synthetase/amidase"/>
</dbReference>
<evidence type="ECO:0000256" key="4">
    <source>
        <dbReference type="ARBA" id="ARBA00022962"/>
    </source>
</evidence>
<keyword evidence="6" id="KW-0028">Amino-acid biosynthesis</keyword>
<feature type="binding site" evidence="7">
    <location>
        <position position="295"/>
    </location>
    <ligand>
        <name>ATP</name>
        <dbReference type="ChEBI" id="CHEBI:30616"/>
    </ligand>
</feature>
<organism evidence="9">
    <name type="scientific">Fervidicoccus fontis</name>
    <dbReference type="NCBI Taxonomy" id="683846"/>
    <lineage>
        <taxon>Archaea</taxon>
        <taxon>Thermoproteota</taxon>
        <taxon>Thermoprotei</taxon>
        <taxon>Fervidicoccales</taxon>
        <taxon>Fervidicoccaceae</taxon>
        <taxon>Fervidicoccus</taxon>
    </lineage>
</organism>
<dbReference type="AlphaFoldDB" id="A0A7J3SNK9"/>
<dbReference type="Gene3D" id="3.60.20.10">
    <property type="entry name" value="Glutamine Phosphoribosylpyrophosphate, subunit 1, domain 1"/>
    <property type="match status" value="1"/>
</dbReference>
<keyword evidence="2 5" id="KW-0547">Nucleotide-binding</keyword>
<keyword evidence="3 5" id="KW-0067">ATP-binding</keyword>
<keyword evidence="4 6" id="KW-0315">Glutamine amidotransferase</keyword>
<protein>
    <recommendedName>
        <fullName evidence="5">Putative asparagine synthetase [glutamine-hydrolyzing]</fullName>
        <ecNumber evidence="5">6.3.5.4</ecNumber>
    </recommendedName>
</protein>
<dbReference type="Gene3D" id="3.40.50.620">
    <property type="entry name" value="HUPs"/>
    <property type="match status" value="1"/>
</dbReference>
<dbReference type="InterPro" id="IPR033738">
    <property type="entry name" value="AsnB_N"/>
</dbReference>
<sequence>MCGIAGALAKEGTIDYEGFKKMLELMVHRGPDDEGMFYSNIVALGNRRLSILDPTPNGKQPMARGDLVLVLNGEIYNYRELREELRQIGYSFNSDTDTEVLLTAILEWGLENALKKIIGMYAFLFYNKSKGILCGARDRFGIKPLLYARQGNAVYFASEIKAFKAIMELKPNARRIAQYLSFNRPKTNETFFEGVFSVPPASYFCTDGGDLGFKRYWYLNTQERDWRIQDAVTEWKRAFEDSVRLHLRTDVPLAFALSGGVDSSSLLAFTKKLLDEGLKERGFTEDSLKVFTVSVDDEDIDESKYAKDIAKSLGLEKNLEVIKVSSSNISMDELKKMIYYLEEPPEGPSSILHWLMMEGVKKSSKDLKVLINGQGGDELLAGYHAYIPIYLREVIAKRGILRAMEEAWKLRSYIMDKFTLGLKVMLGFRKRVSTGILNDEVLSLIDSEQGEKIVSLNDALMKDLTGGRLLEILRTEDRSSMAFSIEIRVPYVNHVLAELSLSMPAELKIREGYTKWIHRKASAGMLPRDILWNRRKIGFQAPEKKWLFGLRDLFSSLMRDSYLVKTGILKKEAAKKLADDVIKGNVSRDYARLFWRILFAELWMRVYFGEADLSLPLYARLSKPN</sequence>
<dbReference type="InterPro" id="IPR017932">
    <property type="entry name" value="GATase_2_dom"/>
</dbReference>
<dbReference type="Pfam" id="PF13537">
    <property type="entry name" value="GATase_7"/>
    <property type="match status" value="1"/>
</dbReference>
<evidence type="ECO:0000259" key="8">
    <source>
        <dbReference type="PROSITE" id="PS51278"/>
    </source>
</evidence>
<dbReference type="GO" id="GO:0006529">
    <property type="term" value="P:asparagine biosynthetic process"/>
    <property type="evidence" value="ECO:0007669"/>
    <property type="project" value="UniProtKB-KW"/>
</dbReference>
<dbReference type="GO" id="GO:0005524">
    <property type="term" value="F:ATP binding"/>
    <property type="evidence" value="ECO:0007669"/>
    <property type="project" value="UniProtKB-KW"/>
</dbReference>
<dbReference type="GO" id="GO:0004066">
    <property type="term" value="F:asparagine synthase (glutamine-hydrolyzing) activity"/>
    <property type="evidence" value="ECO:0007669"/>
    <property type="project" value="UniProtKB-EC"/>
</dbReference>
<dbReference type="PANTHER" id="PTHR43284">
    <property type="entry name" value="ASPARAGINE SYNTHETASE (GLUTAMINE-HYDROLYZING)"/>
    <property type="match status" value="1"/>
</dbReference>
<dbReference type="InterPro" id="IPR001962">
    <property type="entry name" value="Asn_synthase"/>
</dbReference>
<accession>A0A7J3SNK9</accession>
<evidence type="ECO:0000256" key="5">
    <source>
        <dbReference type="PIRNR" id="PIRNR001589"/>
    </source>
</evidence>
<keyword evidence="6" id="KW-0061">Asparagine biosynthesis</keyword>
<dbReference type="SUPFAM" id="SSF52402">
    <property type="entry name" value="Adenine nucleotide alpha hydrolases-like"/>
    <property type="match status" value="1"/>
</dbReference>
<dbReference type="GO" id="GO:0005829">
    <property type="term" value="C:cytosol"/>
    <property type="evidence" value="ECO:0007669"/>
    <property type="project" value="TreeGrafter"/>
</dbReference>
<dbReference type="SUPFAM" id="SSF56235">
    <property type="entry name" value="N-terminal nucleophile aminohydrolases (Ntn hydrolases)"/>
    <property type="match status" value="1"/>
</dbReference>
<comment type="caution">
    <text evidence="9">The sequence shown here is derived from an EMBL/GenBank/DDBJ whole genome shotgun (WGS) entry which is preliminary data.</text>
</comment>
<keyword evidence="9" id="KW-0436">Ligase</keyword>
<comment type="similarity">
    <text evidence="1">Belongs to the asparagine synthetase family.</text>
</comment>
<dbReference type="PROSITE" id="PS51278">
    <property type="entry name" value="GATASE_TYPE_2"/>
    <property type="match status" value="1"/>
</dbReference>
<evidence type="ECO:0000256" key="1">
    <source>
        <dbReference type="ARBA" id="ARBA00005752"/>
    </source>
</evidence>
<gene>
    <name evidence="9" type="primary">asnB</name>
    <name evidence="9" type="ORF">ENW83_04600</name>
</gene>
<reference evidence="9" key="1">
    <citation type="journal article" date="2020" name="mSystems">
        <title>Genome- and Community-Level Interaction Insights into Carbon Utilization and Element Cycling Functions of Hydrothermarchaeota in Hydrothermal Sediment.</title>
        <authorList>
            <person name="Zhou Z."/>
            <person name="Liu Y."/>
            <person name="Xu W."/>
            <person name="Pan J."/>
            <person name="Luo Z.H."/>
            <person name="Li M."/>
        </authorList>
    </citation>
    <scope>NUCLEOTIDE SEQUENCE [LARGE SCALE GENOMIC DNA]</scope>
    <source>
        <strain evidence="9">SpSt-885</strain>
    </source>
</reference>
<evidence type="ECO:0000256" key="3">
    <source>
        <dbReference type="ARBA" id="ARBA00022840"/>
    </source>
</evidence>
<dbReference type="Pfam" id="PF00733">
    <property type="entry name" value="Asn_synthase"/>
    <property type="match status" value="1"/>
</dbReference>
<evidence type="ECO:0000313" key="9">
    <source>
        <dbReference type="EMBL" id="HGZ60469.1"/>
    </source>
</evidence>
<dbReference type="InterPro" id="IPR029055">
    <property type="entry name" value="Ntn_hydrolases_N"/>
</dbReference>
<feature type="active site" description="For GATase activity" evidence="6">
    <location>
        <position position="2"/>
    </location>
</feature>
<proteinExistence type="inferred from homology"/>
<dbReference type="EMBL" id="DTLS01000131">
    <property type="protein sequence ID" value="HGZ60469.1"/>
    <property type="molecule type" value="Genomic_DNA"/>
</dbReference>
<evidence type="ECO:0000256" key="2">
    <source>
        <dbReference type="ARBA" id="ARBA00022741"/>
    </source>
</evidence>
<dbReference type="PANTHER" id="PTHR43284:SF1">
    <property type="entry name" value="ASPARAGINE SYNTHETASE"/>
    <property type="match status" value="1"/>
</dbReference>
<dbReference type="CDD" id="cd01991">
    <property type="entry name" value="Asn_synthase_B_C"/>
    <property type="match status" value="1"/>
</dbReference>
<dbReference type="InterPro" id="IPR006426">
    <property type="entry name" value="Asn_synth_AEB"/>
</dbReference>
<evidence type="ECO:0000256" key="7">
    <source>
        <dbReference type="PIRSR" id="PIRSR001589-2"/>
    </source>
</evidence>
<dbReference type="NCBIfam" id="TIGR01536">
    <property type="entry name" value="asn_synth_AEB"/>
    <property type="match status" value="1"/>
</dbReference>
<comment type="catalytic activity">
    <reaction evidence="5">
        <text>L-aspartate + L-glutamine + ATP + H2O = L-asparagine + L-glutamate + AMP + diphosphate + H(+)</text>
        <dbReference type="Rhea" id="RHEA:12228"/>
        <dbReference type="ChEBI" id="CHEBI:15377"/>
        <dbReference type="ChEBI" id="CHEBI:15378"/>
        <dbReference type="ChEBI" id="CHEBI:29985"/>
        <dbReference type="ChEBI" id="CHEBI:29991"/>
        <dbReference type="ChEBI" id="CHEBI:30616"/>
        <dbReference type="ChEBI" id="CHEBI:33019"/>
        <dbReference type="ChEBI" id="CHEBI:58048"/>
        <dbReference type="ChEBI" id="CHEBI:58359"/>
        <dbReference type="ChEBI" id="CHEBI:456215"/>
        <dbReference type="EC" id="6.3.5.4"/>
    </reaction>
</comment>
<feature type="binding site" evidence="7">
    <location>
        <position position="97"/>
    </location>
    <ligand>
        <name>L-glutamine</name>
        <dbReference type="ChEBI" id="CHEBI:58359"/>
    </ligand>
</feature>
<dbReference type="CDD" id="cd00712">
    <property type="entry name" value="AsnB"/>
    <property type="match status" value="1"/>
</dbReference>
<dbReference type="EC" id="6.3.5.4" evidence="5"/>
<dbReference type="InterPro" id="IPR014729">
    <property type="entry name" value="Rossmann-like_a/b/a_fold"/>
</dbReference>
<dbReference type="PIRSF" id="PIRSF001589">
    <property type="entry name" value="Asn_synthetase_glu-h"/>
    <property type="match status" value="1"/>
</dbReference>
<feature type="domain" description="Glutamine amidotransferase type-2" evidence="8">
    <location>
        <begin position="2"/>
        <end position="209"/>
    </location>
</feature>